<keyword evidence="6" id="KW-1185">Reference proteome</keyword>
<evidence type="ECO:0000313" key="6">
    <source>
        <dbReference type="Proteomes" id="UP001314170"/>
    </source>
</evidence>
<dbReference type="PANTHER" id="PTHR46031:SF37">
    <property type="entry name" value="DRBM DOMAIN-CONTAINING PROTEIN"/>
    <property type="match status" value="1"/>
</dbReference>
<keyword evidence="1" id="KW-0677">Repeat</keyword>
<dbReference type="PROSITE" id="PS50137">
    <property type="entry name" value="DS_RBD"/>
    <property type="match status" value="1"/>
</dbReference>
<dbReference type="GO" id="GO:0003723">
    <property type="term" value="F:RNA binding"/>
    <property type="evidence" value="ECO:0007669"/>
    <property type="project" value="UniProtKB-UniRule"/>
</dbReference>
<sequence length="154" mass="17196">MEKDVPELVLYKNNLQEHAQKLELPFPVYHTTNEGFHHAPKFRSSVLVDGTTYESRLTFSHRKEPERVLQNLLSSEVAKSRKEAEQLAAQTAIQTLLGCGSDSGVLRQIINSKVKLCSANAKAPRCKQNNSSGNLLLLLDYLLKIEKPLPAGNE</sequence>
<keyword evidence="2 3" id="KW-0694">RNA-binding</keyword>
<dbReference type="PANTHER" id="PTHR46031">
    <property type="match status" value="1"/>
</dbReference>
<dbReference type="SUPFAM" id="SSF54768">
    <property type="entry name" value="dsRNA-binding domain-like"/>
    <property type="match status" value="1"/>
</dbReference>
<evidence type="ECO:0000256" key="3">
    <source>
        <dbReference type="PROSITE-ProRule" id="PRU00266"/>
    </source>
</evidence>
<dbReference type="AlphaFoldDB" id="A0AAV1SDV1"/>
<dbReference type="Pfam" id="PF00035">
    <property type="entry name" value="dsrm"/>
    <property type="match status" value="1"/>
</dbReference>
<accession>A0AAV1SDV1</accession>
<dbReference type="SMART" id="SM00358">
    <property type="entry name" value="DSRM"/>
    <property type="match status" value="1"/>
</dbReference>
<feature type="domain" description="DRBM" evidence="4">
    <location>
        <begin position="10"/>
        <end position="98"/>
    </location>
</feature>
<organism evidence="5 6">
    <name type="scientific">Dovyalis caffra</name>
    <dbReference type="NCBI Taxonomy" id="77055"/>
    <lineage>
        <taxon>Eukaryota</taxon>
        <taxon>Viridiplantae</taxon>
        <taxon>Streptophyta</taxon>
        <taxon>Embryophyta</taxon>
        <taxon>Tracheophyta</taxon>
        <taxon>Spermatophyta</taxon>
        <taxon>Magnoliopsida</taxon>
        <taxon>eudicotyledons</taxon>
        <taxon>Gunneridae</taxon>
        <taxon>Pentapetalae</taxon>
        <taxon>rosids</taxon>
        <taxon>fabids</taxon>
        <taxon>Malpighiales</taxon>
        <taxon>Salicaceae</taxon>
        <taxon>Flacourtieae</taxon>
        <taxon>Dovyalis</taxon>
    </lineage>
</organism>
<protein>
    <recommendedName>
        <fullName evidence="4">DRBM domain-containing protein</fullName>
    </recommendedName>
</protein>
<evidence type="ECO:0000256" key="2">
    <source>
        <dbReference type="ARBA" id="ARBA00022884"/>
    </source>
</evidence>
<dbReference type="Proteomes" id="UP001314170">
    <property type="component" value="Unassembled WGS sequence"/>
</dbReference>
<name>A0AAV1SDV1_9ROSI</name>
<reference evidence="5 6" key="1">
    <citation type="submission" date="2024-01" db="EMBL/GenBank/DDBJ databases">
        <authorList>
            <person name="Waweru B."/>
        </authorList>
    </citation>
    <scope>NUCLEOTIDE SEQUENCE [LARGE SCALE GENOMIC DNA]</scope>
</reference>
<dbReference type="Gene3D" id="3.30.160.20">
    <property type="match status" value="1"/>
</dbReference>
<evidence type="ECO:0000313" key="5">
    <source>
        <dbReference type="EMBL" id="CAK7349614.1"/>
    </source>
</evidence>
<proteinExistence type="predicted"/>
<dbReference type="EMBL" id="CAWUPB010001176">
    <property type="protein sequence ID" value="CAK7349614.1"/>
    <property type="molecule type" value="Genomic_DNA"/>
</dbReference>
<gene>
    <name evidence="5" type="ORF">DCAF_LOCUS22334</name>
</gene>
<dbReference type="InterPro" id="IPR014720">
    <property type="entry name" value="dsRBD_dom"/>
</dbReference>
<comment type="caution">
    <text evidence="5">The sequence shown here is derived from an EMBL/GenBank/DDBJ whole genome shotgun (WGS) entry which is preliminary data.</text>
</comment>
<evidence type="ECO:0000256" key="1">
    <source>
        <dbReference type="ARBA" id="ARBA00022737"/>
    </source>
</evidence>
<evidence type="ECO:0000259" key="4">
    <source>
        <dbReference type="PROSITE" id="PS50137"/>
    </source>
</evidence>